<sequence>MKHKIGRAVPRLAKRRPTRKRRHHLPHGSGSANPAVYGRGCPLISLRSAAHALAVEVLGKKLEQSQRNDNEGNPPRNARRANCACTKKGGEEMVGREWGGAGGGSKRKKYGTDRRAHHLVQSCLLSPHQIAQIDRSGPPPSILPASHEPQGGSSRN</sequence>
<protein>
    <submittedName>
        <fullName evidence="2">Uncharacterized protein</fullName>
    </submittedName>
</protein>
<accession>A0A8H6M8P5</accession>
<feature type="compositionally biased region" description="Basic residues" evidence="1">
    <location>
        <begin position="1"/>
        <end position="26"/>
    </location>
</feature>
<dbReference type="Proteomes" id="UP000521943">
    <property type="component" value="Unassembled WGS sequence"/>
</dbReference>
<feature type="region of interest" description="Disordered" evidence="1">
    <location>
        <begin position="93"/>
        <end position="112"/>
    </location>
</feature>
<feature type="region of interest" description="Disordered" evidence="1">
    <location>
        <begin position="1"/>
        <end position="36"/>
    </location>
</feature>
<feature type="region of interest" description="Disordered" evidence="1">
    <location>
        <begin position="128"/>
        <end position="156"/>
    </location>
</feature>
<reference evidence="2 3" key="1">
    <citation type="submission" date="2020-07" db="EMBL/GenBank/DDBJ databases">
        <title>Comparative genomics of pyrophilous fungi reveals a link between fire events and developmental genes.</title>
        <authorList>
            <consortium name="DOE Joint Genome Institute"/>
            <person name="Steindorff A.S."/>
            <person name="Carver A."/>
            <person name="Calhoun S."/>
            <person name="Stillman K."/>
            <person name="Liu H."/>
            <person name="Lipzen A."/>
            <person name="Pangilinan J."/>
            <person name="Labutti K."/>
            <person name="Bruns T.D."/>
            <person name="Grigoriev I.V."/>
        </authorList>
    </citation>
    <scope>NUCLEOTIDE SEQUENCE [LARGE SCALE GENOMIC DNA]</scope>
    <source>
        <strain evidence="2 3">CBS 144469</strain>
    </source>
</reference>
<evidence type="ECO:0000256" key="1">
    <source>
        <dbReference type="SAM" id="MobiDB-lite"/>
    </source>
</evidence>
<evidence type="ECO:0000313" key="2">
    <source>
        <dbReference type="EMBL" id="KAF6755252.1"/>
    </source>
</evidence>
<dbReference type="AlphaFoldDB" id="A0A8H6M8P5"/>
<dbReference type="EMBL" id="JACGCI010000031">
    <property type="protein sequence ID" value="KAF6755252.1"/>
    <property type="molecule type" value="Genomic_DNA"/>
</dbReference>
<evidence type="ECO:0000313" key="3">
    <source>
        <dbReference type="Proteomes" id="UP000521943"/>
    </source>
</evidence>
<gene>
    <name evidence="2" type="ORF">DFP72DRAFT_847811</name>
</gene>
<feature type="compositionally biased region" description="Basic and acidic residues" evidence="1">
    <location>
        <begin position="60"/>
        <end position="70"/>
    </location>
</feature>
<keyword evidence="3" id="KW-1185">Reference proteome</keyword>
<organism evidence="2 3">
    <name type="scientific">Ephemerocybe angulata</name>
    <dbReference type="NCBI Taxonomy" id="980116"/>
    <lineage>
        <taxon>Eukaryota</taxon>
        <taxon>Fungi</taxon>
        <taxon>Dikarya</taxon>
        <taxon>Basidiomycota</taxon>
        <taxon>Agaricomycotina</taxon>
        <taxon>Agaricomycetes</taxon>
        <taxon>Agaricomycetidae</taxon>
        <taxon>Agaricales</taxon>
        <taxon>Agaricineae</taxon>
        <taxon>Psathyrellaceae</taxon>
        <taxon>Ephemerocybe</taxon>
    </lineage>
</organism>
<feature type="region of interest" description="Disordered" evidence="1">
    <location>
        <begin position="60"/>
        <end position="82"/>
    </location>
</feature>
<comment type="caution">
    <text evidence="2">The sequence shown here is derived from an EMBL/GenBank/DDBJ whole genome shotgun (WGS) entry which is preliminary data.</text>
</comment>
<proteinExistence type="predicted"/>
<name>A0A8H6M8P5_9AGAR</name>